<dbReference type="Proteomes" id="UP001597059">
    <property type="component" value="Unassembled WGS sequence"/>
</dbReference>
<keyword evidence="6 7" id="KW-0472">Membrane</keyword>
<evidence type="ECO:0000256" key="6">
    <source>
        <dbReference type="ARBA" id="ARBA00023136"/>
    </source>
</evidence>
<evidence type="ECO:0000256" key="4">
    <source>
        <dbReference type="ARBA" id="ARBA00022692"/>
    </source>
</evidence>
<dbReference type="Pfam" id="PF03547">
    <property type="entry name" value="Mem_trans"/>
    <property type="match status" value="1"/>
</dbReference>
<feature type="transmembrane region" description="Helical" evidence="7">
    <location>
        <begin position="100"/>
        <end position="119"/>
    </location>
</feature>
<dbReference type="RefSeq" id="WP_377367175.1">
    <property type="nucleotide sequence ID" value="NZ_JBHTMN010000011.1"/>
</dbReference>
<keyword evidence="9" id="KW-1185">Reference proteome</keyword>
<keyword evidence="4 7" id="KW-0812">Transmembrane</keyword>
<evidence type="ECO:0000256" key="5">
    <source>
        <dbReference type="ARBA" id="ARBA00022989"/>
    </source>
</evidence>
<sequence length="310" mass="33066">MDVVLGITAPIFLLILLGFLGVRFQLLPKEALPALSRFVLYFALPAVMVTKISAMDMGVLLNGAYLSVYAIGGLTTFFITVVLAQYVFKADKVAASVTGIGTMMPNSSFIGFPILLQFLEGHVAQAFAMSLMVENIVFLPIALVFTEMMANQKSGLGKQMMIKVAKRIVTNPIILSVFVGVMMSATGVHFPEFVSKGLGLLAQGAAPTALFVIGGSLVGVAIRGSKLRIGLVAVMKLVCFPVVVFLCLGLFPSMPQDLRVAVVVFAAMPMFSIYPIIGGEYGQRSFCASSLLATTVCSFVTISLLLKWVA</sequence>
<evidence type="ECO:0000313" key="9">
    <source>
        <dbReference type="Proteomes" id="UP001597059"/>
    </source>
</evidence>
<feature type="transmembrane region" description="Helical" evidence="7">
    <location>
        <begin position="168"/>
        <end position="188"/>
    </location>
</feature>
<feature type="transmembrane region" description="Helical" evidence="7">
    <location>
        <begin position="200"/>
        <end position="222"/>
    </location>
</feature>
<reference evidence="9" key="1">
    <citation type="journal article" date="2019" name="Int. J. Syst. Evol. Microbiol.">
        <title>The Global Catalogue of Microorganisms (GCM) 10K type strain sequencing project: providing services to taxonomists for standard genome sequencing and annotation.</title>
        <authorList>
            <consortium name="The Broad Institute Genomics Platform"/>
            <consortium name="The Broad Institute Genome Sequencing Center for Infectious Disease"/>
            <person name="Wu L."/>
            <person name="Ma J."/>
        </authorList>
    </citation>
    <scope>NUCLEOTIDE SEQUENCE [LARGE SCALE GENOMIC DNA]</scope>
    <source>
        <strain evidence="9">JCM 30774</strain>
    </source>
</reference>
<name>A0ABW4B0B8_9GAMM</name>
<dbReference type="PANTHER" id="PTHR36838">
    <property type="entry name" value="AUXIN EFFLUX CARRIER FAMILY PROTEIN"/>
    <property type="match status" value="1"/>
</dbReference>
<evidence type="ECO:0000256" key="1">
    <source>
        <dbReference type="ARBA" id="ARBA00004141"/>
    </source>
</evidence>
<evidence type="ECO:0000256" key="7">
    <source>
        <dbReference type="SAM" id="Phobius"/>
    </source>
</evidence>
<feature type="transmembrane region" description="Helical" evidence="7">
    <location>
        <begin position="258"/>
        <end position="277"/>
    </location>
</feature>
<dbReference type="PANTHER" id="PTHR36838:SF1">
    <property type="entry name" value="SLR1864 PROTEIN"/>
    <property type="match status" value="1"/>
</dbReference>
<protein>
    <submittedName>
        <fullName evidence="8">AEC family transporter</fullName>
    </submittedName>
</protein>
<organism evidence="8 9">
    <name type="scientific">Rhodanobacter aciditrophus</name>
    <dbReference type="NCBI Taxonomy" id="1623218"/>
    <lineage>
        <taxon>Bacteria</taxon>
        <taxon>Pseudomonadati</taxon>
        <taxon>Pseudomonadota</taxon>
        <taxon>Gammaproteobacteria</taxon>
        <taxon>Lysobacterales</taxon>
        <taxon>Rhodanobacteraceae</taxon>
        <taxon>Rhodanobacter</taxon>
    </lineage>
</organism>
<feature type="transmembrane region" description="Helical" evidence="7">
    <location>
        <begin position="66"/>
        <end position="88"/>
    </location>
</feature>
<evidence type="ECO:0000256" key="3">
    <source>
        <dbReference type="ARBA" id="ARBA00022475"/>
    </source>
</evidence>
<feature type="transmembrane region" description="Helical" evidence="7">
    <location>
        <begin position="125"/>
        <end position="147"/>
    </location>
</feature>
<proteinExistence type="predicted"/>
<accession>A0ABW4B0B8</accession>
<dbReference type="InterPro" id="IPR004776">
    <property type="entry name" value="Mem_transp_PIN-like"/>
</dbReference>
<feature type="transmembrane region" description="Helical" evidence="7">
    <location>
        <begin position="289"/>
        <end position="309"/>
    </location>
</feature>
<evidence type="ECO:0000256" key="2">
    <source>
        <dbReference type="ARBA" id="ARBA00022448"/>
    </source>
</evidence>
<keyword evidence="5 7" id="KW-1133">Transmembrane helix</keyword>
<keyword evidence="2" id="KW-0813">Transport</keyword>
<keyword evidence="3" id="KW-1003">Cell membrane</keyword>
<feature type="transmembrane region" description="Helical" evidence="7">
    <location>
        <begin position="6"/>
        <end position="26"/>
    </location>
</feature>
<comment type="subcellular location">
    <subcellularLocation>
        <location evidence="1">Membrane</location>
        <topology evidence="1">Multi-pass membrane protein</topology>
    </subcellularLocation>
</comment>
<feature type="transmembrane region" description="Helical" evidence="7">
    <location>
        <begin position="38"/>
        <end position="60"/>
    </location>
</feature>
<evidence type="ECO:0000313" key="8">
    <source>
        <dbReference type="EMBL" id="MFD1383679.1"/>
    </source>
</evidence>
<comment type="caution">
    <text evidence="8">The sequence shown here is derived from an EMBL/GenBank/DDBJ whole genome shotgun (WGS) entry which is preliminary data.</text>
</comment>
<dbReference type="EMBL" id="JBHTMN010000011">
    <property type="protein sequence ID" value="MFD1383679.1"/>
    <property type="molecule type" value="Genomic_DNA"/>
</dbReference>
<feature type="transmembrane region" description="Helical" evidence="7">
    <location>
        <begin position="229"/>
        <end position="252"/>
    </location>
</feature>
<gene>
    <name evidence="8" type="ORF">ACFQ45_09890</name>
</gene>